<reference evidence="1" key="1">
    <citation type="journal article" date="2015" name="Front. Microbiol.">
        <title>Combining genomic sequencing methods to explore viral diversity and reveal potential virus-host interactions.</title>
        <authorList>
            <person name="Chow C.E."/>
            <person name="Winget D.M."/>
            <person name="White R.A.III."/>
            <person name="Hallam S.J."/>
            <person name="Suttle C.A."/>
        </authorList>
    </citation>
    <scope>NUCLEOTIDE SEQUENCE</scope>
    <source>
        <strain evidence="1">Oxic1_4</strain>
    </source>
</reference>
<reference evidence="1" key="2">
    <citation type="submission" date="2015-03" db="EMBL/GenBank/DDBJ databases">
        <authorList>
            <person name="Chow C.-E.T."/>
            <person name="Winget D.M."/>
            <person name="White R.A.III."/>
            <person name="Hallam S.J."/>
            <person name="Suttle C.A."/>
        </authorList>
    </citation>
    <scope>NUCLEOTIDE SEQUENCE</scope>
    <source>
        <strain evidence="1">Oxic1_4</strain>
    </source>
</reference>
<dbReference type="EMBL" id="KR029599">
    <property type="protein sequence ID" value="AKH47887.1"/>
    <property type="molecule type" value="Genomic_DNA"/>
</dbReference>
<evidence type="ECO:0000313" key="1">
    <source>
        <dbReference type="EMBL" id="AKH47887.1"/>
    </source>
</evidence>
<sequence length="51" mass="5466">MVPRGISVDDKAGATVDVGNTKWIPGQSRLQETSQPKGKDVVERFVNIGAL</sequence>
<accession>A0A0F7L919</accession>
<name>A0A0F7L919_9VIRU</name>
<protein>
    <submittedName>
        <fullName evidence="1">Uncharacterized protein</fullName>
    </submittedName>
</protein>
<organism evidence="1">
    <name type="scientific">uncultured marine virus</name>
    <dbReference type="NCBI Taxonomy" id="186617"/>
    <lineage>
        <taxon>Viruses</taxon>
        <taxon>environmental samples</taxon>
    </lineage>
</organism>
<proteinExistence type="predicted"/>